<name>A0A9W6BQ24_9CHLO</name>
<dbReference type="AlphaFoldDB" id="A0A9W6BQ24"/>
<evidence type="ECO:0000313" key="2">
    <source>
        <dbReference type="Proteomes" id="UP001165080"/>
    </source>
</evidence>
<evidence type="ECO:0000313" key="1">
    <source>
        <dbReference type="EMBL" id="GLC56306.1"/>
    </source>
</evidence>
<dbReference type="EMBL" id="BRXU01000015">
    <property type="protein sequence ID" value="GLC56306.1"/>
    <property type="molecule type" value="Genomic_DNA"/>
</dbReference>
<organism evidence="1 2">
    <name type="scientific">Pleodorina starrii</name>
    <dbReference type="NCBI Taxonomy" id="330485"/>
    <lineage>
        <taxon>Eukaryota</taxon>
        <taxon>Viridiplantae</taxon>
        <taxon>Chlorophyta</taxon>
        <taxon>core chlorophytes</taxon>
        <taxon>Chlorophyceae</taxon>
        <taxon>CS clade</taxon>
        <taxon>Chlamydomonadales</taxon>
        <taxon>Volvocaceae</taxon>
        <taxon>Pleodorina</taxon>
    </lineage>
</organism>
<protein>
    <submittedName>
        <fullName evidence="1">Uncharacterized protein</fullName>
    </submittedName>
</protein>
<accession>A0A9W6BQ24</accession>
<sequence length="155" mass="15965">MGVQTESIQCSSVPSCSGALMQLAGLWAQQVLLTELASRDLPSALLRCRVPASRAVHRLVDIDASPGGRGGGAVRGVFEARVCAVCKPMGLLGGGEAGGPPLGAQPWPLSQYVPLAGRPEPGPVLDSPYLADGAMMRQPARRAKLRKRVGSAGGL</sequence>
<keyword evidence="2" id="KW-1185">Reference proteome</keyword>
<reference evidence="1 2" key="1">
    <citation type="journal article" date="2023" name="Commun. Biol.">
        <title>Reorganization of the ancestral sex-determining regions during the evolution of trioecy in Pleodorina starrii.</title>
        <authorList>
            <person name="Takahashi K."/>
            <person name="Suzuki S."/>
            <person name="Kawai-Toyooka H."/>
            <person name="Yamamoto K."/>
            <person name="Hamaji T."/>
            <person name="Ootsuki R."/>
            <person name="Yamaguchi H."/>
            <person name="Kawachi M."/>
            <person name="Higashiyama T."/>
            <person name="Nozaki H."/>
        </authorList>
    </citation>
    <scope>NUCLEOTIDE SEQUENCE [LARGE SCALE GENOMIC DNA]</scope>
    <source>
        <strain evidence="1 2">NIES-4479</strain>
    </source>
</reference>
<proteinExistence type="predicted"/>
<dbReference type="Proteomes" id="UP001165080">
    <property type="component" value="Unassembled WGS sequence"/>
</dbReference>
<gene>
    <name evidence="1" type="primary">PLESTB001649</name>
    <name evidence="1" type="ORF">PLESTB_001090600</name>
</gene>
<comment type="caution">
    <text evidence="1">The sequence shown here is derived from an EMBL/GenBank/DDBJ whole genome shotgun (WGS) entry which is preliminary data.</text>
</comment>